<dbReference type="InterPro" id="IPR005149">
    <property type="entry name" value="Tscrpt_reg_PadR_N"/>
</dbReference>
<dbReference type="SUPFAM" id="SSF46785">
    <property type="entry name" value="Winged helix' DNA-binding domain"/>
    <property type="match status" value="1"/>
</dbReference>
<keyword evidence="3" id="KW-1185">Reference proteome</keyword>
<dbReference type="PANTHER" id="PTHR33169">
    <property type="entry name" value="PADR-FAMILY TRANSCRIPTIONAL REGULATOR"/>
    <property type="match status" value="1"/>
</dbReference>
<dbReference type="OrthoDB" id="9814826at2"/>
<dbReference type="Gene3D" id="1.10.10.10">
    <property type="entry name" value="Winged helix-like DNA-binding domain superfamily/Winged helix DNA-binding domain"/>
    <property type="match status" value="1"/>
</dbReference>
<dbReference type="EMBL" id="WBZB01000013">
    <property type="protein sequence ID" value="KAB3531571.1"/>
    <property type="molecule type" value="Genomic_DNA"/>
</dbReference>
<sequence>MPESQDRSPLTEAVYYILLALHTPMHGYGIMQFVKELSQERVNLGAGTLYGAINTLLEKGYIKALPSDNDSRKKEYEITPLGKNVVLDEIERLQELIEQGRTIVRGDGNEI</sequence>
<evidence type="ECO:0000259" key="1">
    <source>
        <dbReference type="Pfam" id="PF03551"/>
    </source>
</evidence>
<reference evidence="2 3" key="1">
    <citation type="submission" date="2019-10" db="EMBL/GenBank/DDBJ databases">
        <title>Alkaliphilus serpentinus sp. nov. and Alkaliphilus pronyensis sp. nov., two novel anaerobic alkaliphilic species isolated from the serpentinized-hosted hydrothermal field of the Prony Bay (New Caledonia).</title>
        <authorList>
            <person name="Postec A."/>
        </authorList>
    </citation>
    <scope>NUCLEOTIDE SEQUENCE [LARGE SCALE GENOMIC DNA]</scope>
    <source>
        <strain evidence="2 3">LacT</strain>
    </source>
</reference>
<dbReference type="AlphaFoldDB" id="A0A833HQB6"/>
<dbReference type="InterPro" id="IPR036390">
    <property type="entry name" value="WH_DNA-bd_sf"/>
</dbReference>
<comment type="caution">
    <text evidence="2">The sequence shown here is derived from an EMBL/GenBank/DDBJ whole genome shotgun (WGS) entry which is preliminary data.</text>
</comment>
<feature type="domain" description="Transcription regulator PadR N-terminal" evidence="1">
    <location>
        <begin position="22"/>
        <end position="85"/>
    </location>
</feature>
<dbReference type="RefSeq" id="WP_151865299.1">
    <property type="nucleotide sequence ID" value="NZ_WBZB01000013.1"/>
</dbReference>
<gene>
    <name evidence="2" type="ORF">F8153_05195</name>
</gene>
<name>A0A833HQB6_9FIRM</name>
<dbReference type="Proteomes" id="UP000465601">
    <property type="component" value="Unassembled WGS sequence"/>
</dbReference>
<dbReference type="InterPro" id="IPR036388">
    <property type="entry name" value="WH-like_DNA-bd_sf"/>
</dbReference>
<accession>A0A833HQB6</accession>
<dbReference type="PANTHER" id="PTHR33169:SF13">
    <property type="entry name" value="PADR-FAMILY TRANSCRIPTIONAL REGULATOR"/>
    <property type="match status" value="1"/>
</dbReference>
<dbReference type="InterPro" id="IPR052509">
    <property type="entry name" value="Metal_resp_DNA-bind_regulator"/>
</dbReference>
<proteinExistence type="predicted"/>
<protein>
    <submittedName>
        <fullName evidence="2">PadR family transcriptional regulator</fullName>
    </submittedName>
</protein>
<evidence type="ECO:0000313" key="2">
    <source>
        <dbReference type="EMBL" id="KAB3531571.1"/>
    </source>
</evidence>
<organism evidence="2 3">
    <name type="scientific">Alkaliphilus serpentinus</name>
    <dbReference type="NCBI Taxonomy" id="1482731"/>
    <lineage>
        <taxon>Bacteria</taxon>
        <taxon>Bacillati</taxon>
        <taxon>Bacillota</taxon>
        <taxon>Clostridia</taxon>
        <taxon>Peptostreptococcales</taxon>
        <taxon>Natronincolaceae</taxon>
        <taxon>Alkaliphilus</taxon>
    </lineage>
</organism>
<dbReference type="Pfam" id="PF03551">
    <property type="entry name" value="PadR"/>
    <property type="match status" value="1"/>
</dbReference>
<evidence type="ECO:0000313" key="3">
    <source>
        <dbReference type="Proteomes" id="UP000465601"/>
    </source>
</evidence>